<dbReference type="RefSeq" id="WP_229419107.1">
    <property type="nucleotide sequence ID" value="NZ_CP046904.1"/>
</dbReference>
<comment type="caution">
    <text evidence="1">The sequence shown here is derived from an EMBL/GenBank/DDBJ whole genome shotgun (WGS) entry which is preliminary data.</text>
</comment>
<accession>A0A562PT42</accession>
<dbReference type="InterPro" id="IPR045397">
    <property type="entry name" value="TumE-like"/>
</dbReference>
<dbReference type="EMBL" id="VLKW01000004">
    <property type="protein sequence ID" value="TWI47533.1"/>
    <property type="molecule type" value="Genomic_DNA"/>
</dbReference>
<evidence type="ECO:0000313" key="2">
    <source>
        <dbReference type="Proteomes" id="UP000315112"/>
    </source>
</evidence>
<dbReference type="Proteomes" id="UP000315112">
    <property type="component" value="Unassembled WGS sequence"/>
</dbReference>
<sequence length="148" mass="17200">MKIKALKTYRSMICFMKLFTFIRHGEPDTGLDYLLDLDGNVEVQNGQGYWIKMDACRVEVTPDRPHGIRYCLTLHAPDGRRLVGYDNAHAVKPPGSRFKHAARRYPFDHRHPYGTDVEVLYEFDTAYQLLSDFYAEVDKVLKQLMESP</sequence>
<dbReference type="AlphaFoldDB" id="A0A562PT42"/>
<evidence type="ECO:0000313" key="1">
    <source>
        <dbReference type="EMBL" id="TWI47533.1"/>
    </source>
</evidence>
<proteinExistence type="predicted"/>
<reference evidence="1 2" key="1">
    <citation type="journal article" date="2015" name="Stand. Genomic Sci.">
        <title>Genomic Encyclopedia of Bacterial and Archaeal Type Strains, Phase III: the genomes of soil and plant-associated and newly described type strains.</title>
        <authorList>
            <person name="Whitman W.B."/>
            <person name="Woyke T."/>
            <person name="Klenk H.P."/>
            <person name="Zhou Y."/>
            <person name="Lilburn T.G."/>
            <person name="Beck B.J."/>
            <person name="De Vos P."/>
            <person name="Vandamme P."/>
            <person name="Eisen J.A."/>
            <person name="Garrity G."/>
            <person name="Hugenholtz P."/>
            <person name="Kyrpides N.C."/>
        </authorList>
    </citation>
    <scope>NUCLEOTIDE SEQUENCE [LARGE SCALE GENOMIC DNA]</scope>
    <source>
        <strain evidence="1 2">CGMCC 1.10685</strain>
    </source>
</reference>
<name>A0A562PT42_9BURK</name>
<protein>
    <submittedName>
        <fullName evidence="1">Uncharacterized protein</fullName>
    </submittedName>
</protein>
<organism evidence="1 2">
    <name type="scientific">Pseudoduganella flava</name>
    <dbReference type="NCBI Taxonomy" id="871742"/>
    <lineage>
        <taxon>Bacteria</taxon>
        <taxon>Pseudomonadati</taxon>
        <taxon>Pseudomonadota</taxon>
        <taxon>Betaproteobacteria</taxon>
        <taxon>Burkholderiales</taxon>
        <taxon>Oxalobacteraceae</taxon>
        <taxon>Telluria group</taxon>
        <taxon>Pseudoduganella</taxon>
    </lineage>
</organism>
<gene>
    <name evidence="1" type="ORF">IP92_02593</name>
</gene>
<dbReference type="Pfam" id="PF20126">
    <property type="entry name" value="TumE"/>
    <property type="match status" value="1"/>
</dbReference>